<keyword evidence="1" id="KW-0472">Membrane</keyword>
<dbReference type="Proteomes" id="UP000487258">
    <property type="component" value="Unassembled WGS sequence"/>
</dbReference>
<evidence type="ECO:0000313" key="2">
    <source>
        <dbReference type="EMBL" id="MWL46107.1"/>
    </source>
</evidence>
<comment type="caution">
    <text evidence="2">The sequence shown here is derived from an EMBL/GenBank/DDBJ whole genome shotgun (WGS) entry which is preliminary data.</text>
</comment>
<gene>
    <name evidence="2" type="ORF">GQM04_11350</name>
</gene>
<sequence>MPVAMEQADKKIFFHLWYSYWLEEMVFILSNKAAAVLRAGALIAAVFSFLLVGFPVLMSLCGLAFFVFSWFCSKFECVAEWACWQKQSYLRLITQRDFMSTERLIERILYLEETNSAFMKAFVRPAKNKASASVGLSASEHLRYSERLICWLCGF</sequence>
<feature type="transmembrane region" description="Helical" evidence="1">
    <location>
        <begin position="41"/>
        <end position="71"/>
    </location>
</feature>
<evidence type="ECO:0000256" key="1">
    <source>
        <dbReference type="SAM" id="Phobius"/>
    </source>
</evidence>
<evidence type="ECO:0000313" key="3">
    <source>
        <dbReference type="Proteomes" id="UP000487258"/>
    </source>
</evidence>
<protein>
    <submittedName>
        <fullName evidence="2">Uncharacterized protein</fullName>
    </submittedName>
</protein>
<dbReference type="AlphaFoldDB" id="A0A6L6ZV95"/>
<keyword evidence="1" id="KW-0812">Transmembrane</keyword>
<feature type="transmembrane region" description="Helical" evidence="1">
    <location>
        <begin position="12"/>
        <end position="29"/>
    </location>
</feature>
<dbReference type="RefSeq" id="WP_028985701.1">
    <property type="nucleotide sequence ID" value="NZ_BFZP01000111.1"/>
</dbReference>
<organism evidence="2 3">
    <name type="scientific">Escherichia coli</name>
    <dbReference type="NCBI Taxonomy" id="562"/>
    <lineage>
        <taxon>Bacteria</taxon>
        <taxon>Pseudomonadati</taxon>
        <taxon>Pseudomonadota</taxon>
        <taxon>Gammaproteobacteria</taxon>
        <taxon>Enterobacterales</taxon>
        <taxon>Enterobacteriaceae</taxon>
        <taxon>Escherichia</taxon>
    </lineage>
</organism>
<keyword evidence="1" id="KW-1133">Transmembrane helix</keyword>
<proteinExistence type="predicted"/>
<reference evidence="2 3" key="1">
    <citation type="submission" date="2019-12" db="EMBL/GenBank/DDBJ databases">
        <title>Enteriobacteria Tanzani isolates_10432.</title>
        <authorList>
            <person name="Subbiah M."/>
            <person name="Call D."/>
        </authorList>
    </citation>
    <scope>NUCLEOTIDE SEQUENCE [LARGE SCALE GENOMIC DNA]</scope>
    <source>
        <strain evidence="2 3">10432wF6</strain>
    </source>
</reference>
<name>A0A6L6ZV95_ECOLX</name>
<dbReference type="EMBL" id="WTMY01000084">
    <property type="protein sequence ID" value="MWL46107.1"/>
    <property type="molecule type" value="Genomic_DNA"/>
</dbReference>
<accession>A0A6L6ZV95</accession>